<dbReference type="Proteomes" id="UP001159405">
    <property type="component" value="Unassembled WGS sequence"/>
</dbReference>
<dbReference type="EMBL" id="CALNXK010000107">
    <property type="protein sequence ID" value="CAH3157347.1"/>
    <property type="molecule type" value="Genomic_DNA"/>
</dbReference>
<name>A0ABN8Q7R8_9CNID</name>
<evidence type="ECO:0000313" key="2">
    <source>
        <dbReference type="Proteomes" id="UP001159405"/>
    </source>
</evidence>
<comment type="caution">
    <text evidence="1">The sequence shown here is derived from an EMBL/GenBank/DDBJ whole genome shotgun (WGS) entry which is preliminary data.</text>
</comment>
<evidence type="ECO:0000313" key="1">
    <source>
        <dbReference type="EMBL" id="CAH3157347.1"/>
    </source>
</evidence>
<proteinExistence type="predicted"/>
<organism evidence="1 2">
    <name type="scientific">Porites lobata</name>
    <dbReference type="NCBI Taxonomy" id="104759"/>
    <lineage>
        <taxon>Eukaryota</taxon>
        <taxon>Metazoa</taxon>
        <taxon>Cnidaria</taxon>
        <taxon>Anthozoa</taxon>
        <taxon>Hexacorallia</taxon>
        <taxon>Scleractinia</taxon>
        <taxon>Fungiina</taxon>
        <taxon>Poritidae</taxon>
        <taxon>Porites</taxon>
    </lineage>
</organism>
<keyword evidence="2" id="KW-1185">Reference proteome</keyword>
<reference evidence="1 2" key="1">
    <citation type="submission" date="2022-05" db="EMBL/GenBank/DDBJ databases">
        <authorList>
            <consortium name="Genoscope - CEA"/>
            <person name="William W."/>
        </authorList>
    </citation>
    <scope>NUCLEOTIDE SEQUENCE [LARGE SCALE GENOMIC DNA]</scope>
</reference>
<sequence>MYFAEVWLSSSHNWKNGRKIEYTKPINTTAMGFGTVDHNLPTNRVKLFSVHKYYVEIIYSRGGQSEGQSLIQLAWKRPDRTGFELIQREFFSPYKNDSDTAQMCLLVHWQR</sequence>
<gene>
    <name evidence="1" type="ORF">PLOB_00002200</name>
</gene>
<accession>A0ABN8Q7R8</accession>
<protein>
    <submittedName>
        <fullName evidence="1">Uncharacterized protein</fullName>
    </submittedName>
</protein>